<comment type="caution">
    <text evidence="1">The sequence shown here is derived from an EMBL/GenBank/DDBJ whole genome shotgun (WGS) entry which is preliminary data.</text>
</comment>
<dbReference type="PANTHER" id="PTHR31900:SF34">
    <property type="entry name" value="EMB|CAB62440.1-RELATED"/>
    <property type="match status" value="1"/>
</dbReference>
<evidence type="ECO:0000313" key="1">
    <source>
        <dbReference type="EMBL" id="MED6217876.1"/>
    </source>
</evidence>
<keyword evidence="2" id="KW-1185">Reference proteome</keyword>
<gene>
    <name evidence="1" type="ORF">PIB30_021673</name>
</gene>
<sequence length="181" mass="20906">MEELYSNNQHRTTNILLLQEQCSQLTLEHLQIDTPSLEYLHLSLSGDYKQILVCDYPNLKKVRLDSPKPNHVSWVPKLIRALCETKLLRLQASTIKCLLRAPVLDLPNFCNLIQLKLDFEDFNSRLLIDLLHNCPKLQALQFGVFPSIDDYIDGSYQKSHKPSGWTQPNSIPSCVIYLYHT</sequence>
<dbReference type="PANTHER" id="PTHR31900">
    <property type="entry name" value="F-BOX/RNI SUPERFAMILY PROTEIN-RELATED"/>
    <property type="match status" value="1"/>
</dbReference>
<evidence type="ECO:0000313" key="2">
    <source>
        <dbReference type="Proteomes" id="UP001341840"/>
    </source>
</evidence>
<reference evidence="1 2" key="1">
    <citation type="journal article" date="2023" name="Plants (Basel)">
        <title>Bridging the Gap: Combining Genomics and Transcriptomics Approaches to Understand Stylosanthes scabra, an Orphan Legume from the Brazilian Caatinga.</title>
        <authorList>
            <person name="Ferreira-Neto J.R.C."/>
            <person name="da Silva M.D."/>
            <person name="Binneck E."/>
            <person name="de Melo N.F."/>
            <person name="da Silva R.H."/>
            <person name="de Melo A.L.T.M."/>
            <person name="Pandolfi V."/>
            <person name="Bustamante F.O."/>
            <person name="Brasileiro-Vidal A.C."/>
            <person name="Benko-Iseppon A.M."/>
        </authorList>
    </citation>
    <scope>NUCLEOTIDE SEQUENCE [LARGE SCALE GENOMIC DNA]</scope>
    <source>
        <tissue evidence="1">Leaves</tissue>
    </source>
</reference>
<dbReference type="InterPro" id="IPR050232">
    <property type="entry name" value="FBL13/AtMIF1-like"/>
</dbReference>
<dbReference type="EMBL" id="JASCZI010271932">
    <property type="protein sequence ID" value="MED6217876.1"/>
    <property type="molecule type" value="Genomic_DNA"/>
</dbReference>
<dbReference type="Gene3D" id="3.80.10.10">
    <property type="entry name" value="Ribonuclease Inhibitor"/>
    <property type="match status" value="1"/>
</dbReference>
<organism evidence="1 2">
    <name type="scientific">Stylosanthes scabra</name>
    <dbReference type="NCBI Taxonomy" id="79078"/>
    <lineage>
        <taxon>Eukaryota</taxon>
        <taxon>Viridiplantae</taxon>
        <taxon>Streptophyta</taxon>
        <taxon>Embryophyta</taxon>
        <taxon>Tracheophyta</taxon>
        <taxon>Spermatophyta</taxon>
        <taxon>Magnoliopsida</taxon>
        <taxon>eudicotyledons</taxon>
        <taxon>Gunneridae</taxon>
        <taxon>Pentapetalae</taxon>
        <taxon>rosids</taxon>
        <taxon>fabids</taxon>
        <taxon>Fabales</taxon>
        <taxon>Fabaceae</taxon>
        <taxon>Papilionoideae</taxon>
        <taxon>50 kb inversion clade</taxon>
        <taxon>dalbergioids sensu lato</taxon>
        <taxon>Dalbergieae</taxon>
        <taxon>Pterocarpus clade</taxon>
        <taxon>Stylosanthes</taxon>
    </lineage>
</organism>
<name>A0ABU6Z6D5_9FABA</name>
<dbReference type="InterPro" id="IPR032675">
    <property type="entry name" value="LRR_dom_sf"/>
</dbReference>
<dbReference type="Proteomes" id="UP001341840">
    <property type="component" value="Unassembled WGS sequence"/>
</dbReference>
<accession>A0ABU6Z6D5</accession>
<proteinExistence type="predicted"/>
<protein>
    <submittedName>
        <fullName evidence="1">Uncharacterized protein</fullName>
    </submittedName>
</protein>